<evidence type="ECO:0000313" key="2">
    <source>
        <dbReference type="Proteomes" id="UP000054388"/>
    </source>
</evidence>
<organism evidence="1 2">
    <name type="scientific">Chryseobacterium aquaticum subsp. greenlandense</name>
    <dbReference type="NCBI Taxonomy" id="345663"/>
    <lineage>
        <taxon>Bacteria</taxon>
        <taxon>Pseudomonadati</taxon>
        <taxon>Bacteroidota</taxon>
        <taxon>Flavobacteriia</taxon>
        <taxon>Flavobacteriales</taxon>
        <taxon>Weeksellaceae</taxon>
        <taxon>Chryseobacterium group</taxon>
        <taxon>Chryseobacterium</taxon>
    </lineage>
</organism>
<dbReference type="Proteomes" id="UP000054388">
    <property type="component" value="Unassembled WGS sequence"/>
</dbReference>
<accession>A0A124F307</accession>
<name>A0A124F307_9FLAO</name>
<dbReference type="RefSeq" id="WP_059136408.1">
    <property type="nucleotide sequence ID" value="NZ_LMAI01000004.1"/>
</dbReference>
<reference evidence="1 2" key="1">
    <citation type="submission" date="2015-10" db="EMBL/GenBank/DDBJ databases">
        <title>Genome sequence of Chryseobacterium greenlandense.</title>
        <authorList>
            <person name="Newman J."/>
            <person name="Fischer K."/>
            <person name="Miller J."/>
        </authorList>
    </citation>
    <scope>NUCLEOTIDE SEQUENCE [LARGE SCALE GENOMIC DNA]</scope>
    <source>
        <strain evidence="1 2">UMB34</strain>
    </source>
</reference>
<protein>
    <submittedName>
        <fullName evidence="1">Uncharacterized protein</fullName>
    </submittedName>
</protein>
<sequence>MGYLDITTNQGSRTIPIFQKILETARGGFSLDITGLTAGQTIPAGTPMTFDEDTRKAKKATLTGTAPDQTSDAKGLLKNDVIIEENAPVDVVLRGTVYARRVTPTINTVHRKALPIIIFSESR</sequence>
<dbReference type="AlphaFoldDB" id="A0A124F307"/>
<comment type="caution">
    <text evidence="1">The sequence shown here is derived from an EMBL/GenBank/DDBJ whole genome shotgun (WGS) entry which is preliminary data.</text>
</comment>
<dbReference type="EMBL" id="LMAI01000004">
    <property type="protein sequence ID" value="KUJ56444.1"/>
    <property type="molecule type" value="Genomic_DNA"/>
</dbReference>
<evidence type="ECO:0000313" key="1">
    <source>
        <dbReference type="EMBL" id="KUJ56444.1"/>
    </source>
</evidence>
<proteinExistence type="predicted"/>
<gene>
    <name evidence="1" type="ORF">AR686_07735</name>
</gene>